<dbReference type="SUPFAM" id="SSF56281">
    <property type="entry name" value="Metallo-hydrolase/oxidoreductase"/>
    <property type="match status" value="1"/>
</dbReference>
<reference evidence="3 4" key="1">
    <citation type="submission" date="2017-12" db="EMBL/GenBank/DDBJ databases">
        <title>Complete genome sequence of Herbivorax saccincola GGR1, a novel Cellulosome-producing hydrolytic bacterium in a thermophilic biogas plant, established by Illumina and Nanopore MinION sequencing.</title>
        <authorList>
            <person name="Pechtl A."/>
            <person name="Ruckert C."/>
            <person name="Koeck D.E."/>
            <person name="Maus I."/>
            <person name="Winkler A."/>
            <person name="Kalinowski J."/>
            <person name="Puhler A."/>
            <person name="Schwarz W.W."/>
            <person name="Zverlov V.V."/>
            <person name="Schluter A."/>
            <person name="Liebl W."/>
        </authorList>
    </citation>
    <scope>NUCLEOTIDE SEQUENCE [LARGE SCALE GENOMIC DNA]</scope>
    <source>
        <strain evidence="4">SR1</strain>
    </source>
</reference>
<protein>
    <submittedName>
        <fullName evidence="3">ComEC family competence protein</fullName>
    </submittedName>
</protein>
<dbReference type="KEGG" id="hsc:HVS_02315"/>
<dbReference type="Proteomes" id="UP000233534">
    <property type="component" value="Chromosome"/>
</dbReference>
<gene>
    <name evidence="3" type="ORF">HVS_02315</name>
</gene>
<dbReference type="Pfam" id="PF00753">
    <property type="entry name" value="Lactamase_B"/>
    <property type="match status" value="1"/>
</dbReference>
<dbReference type="RefSeq" id="WP_101298820.1">
    <property type="nucleotide sequence ID" value="NZ_CP025197.1"/>
</dbReference>
<evidence type="ECO:0000313" key="3">
    <source>
        <dbReference type="EMBL" id="AUG56418.1"/>
    </source>
</evidence>
<name>A0A2K9E223_9FIRM</name>
<dbReference type="SMART" id="SM00849">
    <property type="entry name" value="Lactamase_B"/>
    <property type="match status" value="1"/>
</dbReference>
<proteinExistence type="predicted"/>
<dbReference type="InterPro" id="IPR035681">
    <property type="entry name" value="ComA-like_MBL"/>
</dbReference>
<dbReference type="InterPro" id="IPR052159">
    <property type="entry name" value="Competence_DNA_uptake"/>
</dbReference>
<dbReference type="InterPro" id="IPR036866">
    <property type="entry name" value="RibonucZ/Hydroxyglut_hydro"/>
</dbReference>
<evidence type="ECO:0000313" key="4">
    <source>
        <dbReference type="Proteomes" id="UP000233534"/>
    </source>
</evidence>
<feature type="region of interest" description="Disordered" evidence="1">
    <location>
        <begin position="28"/>
        <end position="66"/>
    </location>
</feature>
<dbReference type="PROSITE" id="PS51257">
    <property type="entry name" value="PROKAR_LIPOPROTEIN"/>
    <property type="match status" value="1"/>
</dbReference>
<organism evidence="3 4">
    <name type="scientific">Acetivibrio saccincola</name>
    <dbReference type="NCBI Taxonomy" id="1677857"/>
    <lineage>
        <taxon>Bacteria</taxon>
        <taxon>Bacillati</taxon>
        <taxon>Bacillota</taxon>
        <taxon>Clostridia</taxon>
        <taxon>Eubacteriales</taxon>
        <taxon>Oscillospiraceae</taxon>
        <taxon>Acetivibrio</taxon>
    </lineage>
</organism>
<dbReference type="AlphaFoldDB" id="A0A2K9E223"/>
<dbReference type="PANTHER" id="PTHR30619:SF7">
    <property type="entry name" value="BETA-LACTAMASE DOMAIN PROTEIN"/>
    <property type="match status" value="1"/>
</dbReference>
<dbReference type="EMBL" id="CP025197">
    <property type="protein sequence ID" value="AUG56418.1"/>
    <property type="molecule type" value="Genomic_DNA"/>
</dbReference>
<sequence length="331" mass="35975">MKRLWIVLLTFVLLVGFIGCSSGGTSNIAPDDSDGNVDLSSPMNPTMPEDKSSGISEGSSDEMPAAMPENEKNLMPLEVHFLDVEQADCILIKTPGQKAVLIDSGKNTHEDTVVSYIKSQGIDTIDAVVGTHPHEDHIGGLDAVINSFNIGKIYMPKVSHTTKTFEDVLNAIDNKGLKVTTAFAGTNIEVDPDLKIEILAPNSHTYDEINNYSAVVKLTYKNTSFLFTGDAESVSEQEMISKGYDLKADVLKVGHHGSATSTTAQFLKKVSPDYVVISVGKDNRYGHPDNLVLNRLKTFGVEIFRTDEYGTVIATSDGETIKFDKKGDENI</sequence>
<dbReference type="InterPro" id="IPR001279">
    <property type="entry name" value="Metallo-B-lactamas"/>
</dbReference>
<dbReference type="Gene3D" id="3.60.15.10">
    <property type="entry name" value="Ribonuclease Z/Hydroxyacylglutathione hydrolase-like"/>
    <property type="match status" value="1"/>
</dbReference>
<dbReference type="PANTHER" id="PTHR30619">
    <property type="entry name" value="DNA INTERNALIZATION/COMPETENCE PROTEIN COMEC/REC2"/>
    <property type="match status" value="1"/>
</dbReference>
<accession>A0A2K9E223</accession>
<feature type="domain" description="Metallo-beta-lactamase" evidence="2">
    <location>
        <begin position="86"/>
        <end position="281"/>
    </location>
</feature>
<keyword evidence="4" id="KW-1185">Reference proteome</keyword>
<evidence type="ECO:0000256" key="1">
    <source>
        <dbReference type="SAM" id="MobiDB-lite"/>
    </source>
</evidence>
<evidence type="ECO:0000259" key="2">
    <source>
        <dbReference type="SMART" id="SM00849"/>
    </source>
</evidence>
<dbReference type="CDD" id="cd07731">
    <property type="entry name" value="ComA-like_MBL-fold"/>
    <property type="match status" value="1"/>
</dbReference>